<keyword evidence="2" id="KW-0646">Protease inhibitor</keyword>
<name>A0A835BUM2_9POAL</name>
<dbReference type="PANTHER" id="PTHR33091:SF53">
    <property type="entry name" value="OS08G0441300 PROTEIN"/>
    <property type="match status" value="1"/>
</dbReference>
<comment type="similarity">
    <text evidence="1">Belongs to the protease inhibitor I13 (potato type I serine protease inhibitor) family.</text>
</comment>
<evidence type="ECO:0000256" key="4">
    <source>
        <dbReference type="SAM" id="MobiDB-lite"/>
    </source>
</evidence>
<organism evidence="5 6">
    <name type="scientific">Digitaria exilis</name>
    <dbReference type="NCBI Taxonomy" id="1010633"/>
    <lineage>
        <taxon>Eukaryota</taxon>
        <taxon>Viridiplantae</taxon>
        <taxon>Streptophyta</taxon>
        <taxon>Embryophyta</taxon>
        <taxon>Tracheophyta</taxon>
        <taxon>Spermatophyta</taxon>
        <taxon>Magnoliopsida</taxon>
        <taxon>Liliopsida</taxon>
        <taxon>Poales</taxon>
        <taxon>Poaceae</taxon>
        <taxon>PACMAD clade</taxon>
        <taxon>Panicoideae</taxon>
        <taxon>Panicodae</taxon>
        <taxon>Paniceae</taxon>
        <taxon>Anthephorinae</taxon>
        <taxon>Digitaria</taxon>
    </lineage>
</organism>
<protein>
    <submittedName>
        <fullName evidence="5">Uncharacterized protein</fullName>
    </submittedName>
</protein>
<keyword evidence="3" id="KW-0722">Serine protease inhibitor</keyword>
<evidence type="ECO:0000256" key="3">
    <source>
        <dbReference type="ARBA" id="ARBA00022900"/>
    </source>
</evidence>
<accession>A0A835BUM2</accession>
<dbReference type="EMBL" id="JACEFO010001742">
    <property type="protein sequence ID" value="KAF8712896.1"/>
    <property type="molecule type" value="Genomic_DNA"/>
</dbReference>
<dbReference type="Proteomes" id="UP000636709">
    <property type="component" value="Unassembled WGS sequence"/>
</dbReference>
<gene>
    <name evidence="5" type="ORF">HU200_028675</name>
</gene>
<dbReference type="PANTHER" id="PTHR33091">
    <property type="entry name" value="PROTEIN, PUTATIVE, EXPRESSED-RELATED"/>
    <property type="match status" value="1"/>
</dbReference>
<dbReference type="InterPro" id="IPR000864">
    <property type="entry name" value="Prot_inh_pot1"/>
</dbReference>
<dbReference type="PROSITE" id="PS00285">
    <property type="entry name" value="POTATO_INHIBITOR"/>
    <property type="match status" value="2"/>
</dbReference>
<dbReference type="SUPFAM" id="SSF54654">
    <property type="entry name" value="CI-2 family of serine protease inhibitors"/>
    <property type="match status" value="2"/>
</dbReference>
<dbReference type="InterPro" id="IPR036354">
    <property type="entry name" value="Prot_inh_pot1_sf"/>
</dbReference>
<evidence type="ECO:0000313" key="5">
    <source>
        <dbReference type="EMBL" id="KAF8712896.1"/>
    </source>
</evidence>
<dbReference type="Gene3D" id="3.30.10.10">
    <property type="entry name" value="Trypsin Inhibitor V, subunit A"/>
    <property type="match status" value="2"/>
</dbReference>
<dbReference type="GO" id="GO:0004867">
    <property type="term" value="F:serine-type endopeptidase inhibitor activity"/>
    <property type="evidence" value="ECO:0007669"/>
    <property type="project" value="UniProtKB-KW"/>
</dbReference>
<reference evidence="5" key="1">
    <citation type="submission" date="2020-07" db="EMBL/GenBank/DDBJ databases">
        <title>Genome sequence and genetic diversity analysis of an under-domesticated orphan crop, white fonio (Digitaria exilis).</title>
        <authorList>
            <person name="Bennetzen J.L."/>
            <person name="Chen S."/>
            <person name="Ma X."/>
            <person name="Wang X."/>
            <person name="Yssel A.E.J."/>
            <person name="Chaluvadi S.R."/>
            <person name="Johnson M."/>
            <person name="Gangashetty P."/>
            <person name="Hamidou F."/>
            <person name="Sanogo M.D."/>
            <person name="Zwaenepoel A."/>
            <person name="Wallace J."/>
            <person name="Van De Peer Y."/>
            <person name="Van Deynze A."/>
        </authorList>
    </citation>
    <scope>NUCLEOTIDE SEQUENCE</scope>
    <source>
        <tissue evidence="5">Leaves</tissue>
    </source>
</reference>
<dbReference type="OrthoDB" id="10013825at2759"/>
<dbReference type="Pfam" id="PF00280">
    <property type="entry name" value="potato_inhibit"/>
    <property type="match status" value="2"/>
</dbReference>
<dbReference type="PRINTS" id="PR00292">
    <property type="entry name" value="POTATOINHBTR"/>
</dbReference>
<feature type="region of interest" description="Disordered" evidence="4">
    <location>
        <begin position="1"/>
        <end position="24"/>
    </location>
</feature>
<keyword evidence="6" id="KW-1185">Reference proteome</keyword>
<evidence type="ECO:0000256" key="2">
    <source>
        <dbReference type="ARBA" id="ARBA00022690"/>
    </source>
</evidence>
<comment type="caution">
    <text evidence="5">The sequence shown here is derived from an EMBL/GenBank/DDBJ whole genome shotgun (WGS) entry which is preliminary data.</text>
</comment>
<dbReference type="GO" id="GO:0009611">
    <property type="term" value="P:response to wounding"/>
    <property type="evidence" value="ECO:0007669"/>
    <property type="project" value="InterPro"/>
</dbReference>
<sequence length="166" mass="17559">MSSVDGASGGAHTAGSNKKNSKTRWPEVVGMLAEDAAKVIKRDMPGATIEVMSSHEPASMDFLPHRVRLFVDTVAKAPTVSITRMQLLLHHTPLIVSQLAELGLAGGKSSWPEVVGMSGEEAQEVILSQKPGADIEVVPFGTPVAGDLKANRVRSTPSLRRHSSAS</sequence>
<evidence type="ECO:0000256" key="1">
    <source>
        <dbReference type="ARBA" id="ARBA00008210"/>
    </source>
</evidence>
<dbReference type="AlphaFoldDB" id="A0A835BUM2"/>
<proteinExistence type="inferred from homology"/>
<evidence type="ECO:0000313" key="6">
    <source>
        <dbReference type="Proteomes" id="UP000636709"/>
    </source>
</evidence>